<dbReference type="Pfam" id="PF00005">
    <property type="entry name" value="ABC_tran"/>
    <property type="match status" value="1"/>
</dbReference>
<feature type="region of interest" description="Disordered" evidence="5">
    <location>
        <begin position="338"/>
        <end position="369"/>
    </location>
</feature>
<dbReference type="AlphaFoldDB" id="A0A4R4XBQ8"/>
<dbReference type="InterPro" id="IPR003593">
    <property type="entry name" value="AAA+_ATPase"/>
</dbReference>
<dbReference type="PROSITE" id="PS00211">
    <property type="entry name" value="ABC_TRANSPORTER_1"/>
    <property type="match status" value="1"/>
</dbReference>
<evidence type="ECO:0000259" key="6">
    <source>
        <dbReference type="PROSITE" id="PS50893"/>
    </source>
</evidence>
<reference evidence="7 8" key="1">
    <citation type="submission" date="2019-02" db="EMBL/GenBank/DDBJ databases">
        <title>Draft genome sequences of novel Actinobacteria.</title>
        <authorList>
            <person name="Sahin N."/>
            <person name="Ay H."/>
            <person name="Saygin H."/>
        </authorList>
    </citation>
    <scope>NUCLEOTIDE SEQUENCE [LARGE SCALE GENOMIC DNA]</scope>
    <source>
        <strain evidence="7 8">16K104</strain>
    </source>
</reference>
<organism evidence="7 8">
    <name type="scientific">Kribbella turkmenica</name>
    <dbReference type="NCBI Taxonomy" id="2530375"/>
    <lineage>
        <taxon>Bacteria</taxon>
        <taxon>Bacillati</taxon>
        <taxon>Actinomycetota</taxon>
        <taxon>Actinomycetes</taxon>
        <taxon>Propionibacteriales</taxon>
        <taxon>Kribbellaceae</taxon>
        <taxon>Kribbella</taxon>
    </lineage>
</organism>
<evidence type="ECO:0000256" key="4">
    <source>
        <dbReference type="ARBA" id="ARBA00022840"/>
    </source>
</evidence>
<keyword evidence="4 7" id="KW-0067">ATP-binding</keyword>
<dbReference type="EMBL" id="SMKR01000027">
    <property type="protein sequence ID" value="TDD27985.1"/>
    <property type="molecule type" value="Genomic_DNA"/>
</dbReference>
<dbReference type="SUPFAM" id="SSF52540">
    <property type="entry name" value="P-loop containing nucleoside triphosphate hydrolases"/>
    <property type="match status" value="1"/>
</dbReference>
<evidence type="ECO:0000256" key="3">
    <source>
        <dbReference type="ARBA" id="ARBA00022741"/>
    </source>
</evidence>
<name>A0A4R4XBQ8_9ACTN</name>
<dbReference type="GO" id="GO:0015833">
    <property type="term" value="P:peptide transport"/>
    <property type="evidence" value="ECO:0007669"/>
    <property type="project" value="InterPro"/>
</dbReference>
<sequence length="369" mass="40528">MTTANTESTGVPGVIEPKIGEELLSVEGLVKHFPIRKGLLQRQTGAVQAVDGLTFNVTRGETLSLVGESGCGKTTTGRLLTRLLEPTSGRIVFEGKDISHLSEGKMRPLRRDVQMIFQDPYGSLNPRHTVGKIVGAPYKLQNVKTEQGTKKAVQELLELVGLSPEHYNRYPHEFSGGQRQRIGIARTLALRPKLIVADEPVSALDVSIQAQVVNLLEDLQSEFDLTYVMIAHDLSVVRHVSDRVAVMYLGKIVELADRVSLYEKPMHPYTVALLSAVPIPDTKRKAKQDRIRLQGDVPSPINPPPACRFHTRCWKAQEICKTIEPPLVELAPGHRSACHFPENATPEQEATAQAAAKEDPATSKQNPAG</sequence>
<dbReference type="GO" id="GO:0005524">
    <property type="term" value="F:ATP binding"/>
    <property type="evidence" value="ECO:0007669"/>
    <property type="project" value="UniProtKB-KW"/>
</dbReference>
<feature type="domain" description="ABC transporter" evidence="6">
    <location>
        <begin position="24"/>
        <end position="274"/>
    </location>
</feature>
<dbReference type="OrthoDB" id="5357528at2"/>
<keyword evidence="3" id="KW-0547">Nucleotide-binding</keyword>
<dbReference type="GO" id="GO:0016887">
    <property type="term" value="F:ATP hydrolysis activity"/>
    <property type="evidence" value="ECO:0007669"/>
    <property type="project" value="InterPro"/>
</dbReference>
<dbReference type="Pfam" id="PF08352">
    <property type="entry name" value="oligo_HPY"/>
    <property type="match status" value="1"/>
</dbReference>
<evidence type="ECO:0000256" key="2">
    <source>
        <dbReference type="ARBA" id="ARBA00022448"/>
    </source>
</evidence>
<dbReference type="CDD" id="cd03257">
    <property type="entry name" value="ABC_NikE_OppD_transporters"/>
    <property type="match status" value="1"/>
</dbReference>
<dbReference type="InterPro" id="IPR027417">
    <property type="entry name" value="P-loop_NTPase"/>
</dbReference>
<accession>A0A4R4XBQ8</accession>
<dbReference type="NCBIfam" id="NF008453">
    <property type="entry name" value="PRK11308.1"/>
    <property type="match status" value="1"/>
</dbReference>
<keyword evidence="8" id="KW-1185">Reference proteome</keyword>
<dbReference type="NCBIfam" id="TIGR01727">
    <property type="entry name" value="oligo_HPY"/>
    <property type="match status" value="1"/>
</dbReference>
<evidence type="ECO:0000313" key="8">
    <source>
        <dbReference type="Proteomes" id="UP000295172"/>
    </source>
</evidence>
<dbReference type="FunFam" id="3.40.50.300:FF:000016">
    <property type="entry name" value="Oligopeptide ABC transporter ATP-binding component"/>
    <property type="match status" value="1"/>
</dbReference>
<comment type="similarity">
    <text evidence="1">Belongs to the ABC transporter superfamily.</text>
</comment>
<dbReference type="InterPro" id="IPR017871">
    <property type="entry name" value="ABC_transporter-like_CS"/>
</dbReference>
<dbReference type="InterPro" id="IPR050319">
    <property type="entry name" value="ABC_transp_ATP-bind"/>
</dbReference>
<dbReference type="PANTHER" id="PTHR43776:SF7">
    <property type="entry name" value="D,D-DIPEPTIDE TRANSPORT ATP-BINDING PROTEIN DDPF-RELATED"/>
    <property type="match status" value="1"/>
</dbReference>
<dbReference type="PANTHER" id="PTHR43776">
    <property type="entry name" value="TRANSPORT ATP-BINDING PROTEIN"/>
    <property type="match status" value="1"/>
</dbReference>
<comment type="caution">
    <text evidence="7">The sequence shown here is derived from an EMBL/GenBank/DDBJ whole genome shotgun (WGS) entry which is preliminary data.</text>
</comment>
<dbReference type="InterPro" id="IPR013563">
    <property type="entry name" value="Oligopep_ABC_C"/>
</dbReference>
<gene>
    <name evidence="7" type="ORF">E1218_08600</name>
</gene>
<dbReference type="InterPro" id="IPR003439">
    <property type="entry name" value="ABC_transporter-like_ATP-bd"/>
</dbReference>
<dbReference type="Gene3D" id="3.40.50.300">
    <property type="entry name" value="P-loop containing nucleotide triphosphate hydrolases"/>
    <property type="match status" value="1"/>
</dbReference>
<dbReference type="RefSeq" id="WP_132318053.1">
    <property type="nucleotide sequence ID" value="NZ_SMKR01000027.1"/>
</dbReference>
<evidence type="ECO:0000313" key="7">
    <source>
        <dbReference type="EMBL" id="TDD27985.1"/>
    </source>
</evidence>
<protein>
    <submittedName>
        <fullName evidence="7">Dipeptide ABC transporter ATP-binding protein</fullName>
    </submittedName>
</protein>
<dbReference type="SMART" id="SM00382">
    <property type="entry name" value="AAA"/>
    <property type="match status" value="1"/>
</dbReference>
<proteinExistence type="inferred from homology"/>
<dbReference type="GO" id="GO:0055085">
    <property type="term" value="P:transmembrane transport"/>
    <property type="evidence" value="ECO:0007669"/>
    <property type="project" value="UniProtKB-ARBA"/>
</dbReference>
<dbReference type="Proteomes" id="UP000295172">
    <property type="component" value="Unassembled WGS sequence"/>
</dbReference>
<evidence type="ECO:0000256" key="5">
    <source>
        <dbReference type="SAM" id="MobiDB-lite"/>
    </source>
</evidence>
<dbReference type="PROSITE" id="PS50893">
    <property type="entry name" value="ABC_TRANSPORTER_2"/>
    <property type="match status" value="1"/>
</dbReference>
<evidence type="ECO:0000256" key="1">
    <source>
        <dbReference type="ARBA" id="ARBA00005417"/>
    </source>
</evidence>
<feature type="compositionally biased region" description="Low complexity" evidence="5">
    <location>
        <begin position="341"/>
        <end position="355"/>
    </location>
</feature>
<keyword evidence="2" id="KW-0813">Transport</keyword>